<feature type="non-terminal residue" evidence="2">
    <location>
        <position position="299"/>
    </location>
</feature>
<evidence type="ECO:0000313" key="2">
    <source>
        <dbReference type="EMBL" id="OAX30538.1"/>
    </source>
</evidence>
<protein>
    <submittedName>
        <fullName evidence="2">Uncharacterized protein</fullName>
    </submittedName>
</protein>
<gene>
    <name evidence="2" type="ORF">K503DRAFT_807109</name>
</gene>
<dbReference type="InParanoid" id="A0A1B7MD65"/>
<dbReference type="Proteomes" id="UP000092154">
    <property type="component" value="Unassembled WGS sequence"/>
</dbReference>
<dbReference type="EMBL" id="KV450305">
    <property type="protein sequence ID" value="OAX30538.1"/>
    <property type="molecule type" value="Genomic_DNA"/>
</dbReference>
<reference evidence="2 3" key="1">
    <citation type="submission" date="2016-06" db="EMBL/GenBank/DDBJ databases">
        <title>Comparative genomics of the ectomycorrhizal sister species Rhizopogon vinicolor and Rhizopogon vesiculosus (Basidiomycota: Boletales) reveals a divergence of the mating type B locus.</title>
        <authorList>
            <consortium name="DOE Joint Genome Institute"/>
            <person name="Mujic A.B."/>
            <person name="Kuo A."/>
            <person name="Tritt A."/>
            <person name="Lipzen A."/>
            <person name="Chen C."/>
            <person name="Johnson J."/>
            <person name="Sharma A."/>
            <person name="Barry K."/>
            <person name="Grigoriev I.V."/>
            <person name="Spatafora J.W."/>
        </authorList>
    </citation>
    <scope>NUCLEOTIDE SEQUENCE [LARGE SCALE GENOMIC DNA]</scope>
    <source>
        <strain evidence="2 3">AM-OR11-026</strain>
    </source>
</reference>
<dbReference type="AlphaFoldDB" id="A0A1B7MD65"/>
<dbReference type="STRING" id="1314800.A0A1B7MD65"/>
<accession>A0A1B7MD65</accession>
<dbReference type="OrthoDB" id="3259165at2759"/>
<sequence length="299" mass="34392">MSDQANLKDLWNNAYLHIRMNTHAVKTCLRDRLRSHKFKIEKLECSYRRTVNEMKLHSHAESSVKHHEPGIVKLSKTYNDLCTQLQALIHQGKAPQNALPSLPIAREGLFQLDIDDEVWQDIGLDDTDSHPPGWLANDGVWQGIKYMLELDRCEEEAARVMRERCALREWMQEEWMRVESVKEQSNRDEDMMFVLDQHAAMLAEMYVTWQEKVRGIPCLWPMPQQWGPPPEKLAAAASHHHDSVANGSPALVVDDEDYKDSSNGDDGELLDTIKDIALIDEYHGESIGDELSGINFEYE</sequence>
<proteinExistence type="predicted"/>
<evidence type="ECO:0000256" key="1">
    <source>
        <dbReference type="SAM" id="MobiDB-lite"/>
    </source>
</evidence>
<organism evidence="2 3">
    <name type="scientific">Rhizopogon vinicolor AM-OR11-026</name>
    <dbReference type="NCBI Taxonomy" id="1314800"/>
    <lineage>
        <taxon>Eukaryota</taxon>
        <taxon>Fungi</taxon>
        <taxon>Dikarya</taxon>
        <taxon>Basidiomycota</taxon>
        <taxon>Agaricomycotina</taxon>
        <taxon>Agaricomycetes</taxon>
        <taxon>Agaricomycetidae</taxon>
        <taxon>Boletales</taxon>
        <taxon>Suillineae</taxon>
        <taxon>Rhizopogonaceae</taxon>
        <taxon>Rhizopogon</taxon>
    </lineage>
</organism>
<name>A0A1B7MD65_9AGAM</name>
<evidence type="ECO:0000313" key="3">
    <source>
        <dbReference type="Proteomes" id="UP000092154"/>
    </source>
</evidence>
<feature type="region of interest" description="Disordered" evidence="1">
    <location>
        <begin position="230"/>
        <end position="266"/>
    </location>
</feature>
<feature type="compositionally biased region" description="Acidic residues" evidence="1">
    <location>
        <begin position="253"/>
        <end position="266"/>
    </location>
</feature>
<keyword evidence="3" id="KW-1185">Reference proteome</keyword>